<evidence type="ECO:0000313" key="2">
    <source>
        <dbReference type="Proteomes" id="UP001143328"/>
    </source>
</evidence>
<evidence type="ECO:0000313" key="1">
    <source>
        <dbReference type="EMBL" id="GLK89996.1"/>
    </source>
</evidence>
<proteinExistence type="predicted"/>
<protein>
    <submittedName>
        <fullName evidence="1">Uncharacterized protein</fullName>
    </submittedName>
</protein>
<dbReference type="Proteomes" id="UP001143328">
    <property type="component" value="Unassembled WGS sequence"/>
</dbReference>
<name>A0A9W6NGR7_9PSED</name>
<reference evidence="1" key="2">
    <citation type="submission" date="2023-01" db="EMBL/GenBank/DDBJ databases">
        <authorList>
            <person name="Sun Q."/>
            <person name="Evtushenko L."/>
        </authorList>
    </citation>
    <scope>NUCLEOTIDE SEQUENCE</scope>
    <source>
        <strain evidence="1">VKM B-2935</strain>
    </source>
</reference>
<reference evidence="1" key="1">
    <citation type="journal article" date="2014" name="Int. J. Syst. Evol. Microbiol.">
        <title>Complete genome sequence of Corynebacterium casei LMG S-19264T (=DSM 44701T), isolated from a smear-ripened cheese.</title>
        <authorList>
            <consortium name="US DOE Joint Genome Institute (JGI-PGF)"/>
            <person name="Walter F."/>
            <person name="Albersmeier A."/>
            <person name="Kalinowski J."/>
            <person name="Ruckert C."/>
        </authorList>
    </citation>
    <scope>NUCLEOTIDE SEQUENCE</scope>
    <source>
        <strain evidence="1">VKM B-2935</strain>
    </source>
</reference>
<keyword evidence="2" id="KW-1185">Reference proteome</keyword>
<organism evidence="1 2">
    <name type="scientific">Pseudomonas turukhanskensis</name>
    <dbReference type="NCBI Taxonomy" id="1806536"/>
    <lineage>
        <taxon>Bacteria</taxon>
        <taxon>Pseudomonadati</taxon>
        <taxon>Pseudomonadota</taxon>
        <taxon>Gammaproteobacteria</taxon>
        <taxon>Pseudomonadales</taxon>
        <taxon>Pseudomonadaceae</taxon>
        <taxon>Pseudomonas</taxon>
    </lineage>
</organism>
<comment type="caution">
    <text evidence="1">The sequence shown here is derived from an EMBL/GenBank/DDBJ whole genome shotgun (WGS) entry which is preliminary data.</text>
</comment>
<accession>A0A9W6NGR7</accession>
<dbReference type="AlphaFoldDB" id="A0A9W6NGR7"/>
<sequence>MGAQQTLTWLDIPIEALLLPELESLGKWARMVHEQLINNDLSRLKKLAERGTLRRFLLAEEMRLAELACDLEESWKRENPAPLTFGYFDLAAWHNHAKSYATEMVLEQISEMFEASKQVF</sequence>
<dbReference type="EMBL" id="BSFN01000008">
    <property type="protein sequence ID" value="GLK89996.1"/>
    <property type="molecule type" value="Genomic_DNA"/>
</dbReference>
<gene>
    <name evidence="1" type="ORF">GCM10017655_30580</name>
</gene>